<comment type="caution">
    <text evidence="1">The sequence shown here is derived from an EMBL/GenBank/DDBJ whole genome shotgun (WGS) entry which is preliminary data.</text>
</comment>
<organism evidence="1 2">
    <name type="scientific">Clostridium segne</name>
    <dbReference type="NCBI Taxonomy" id="2763038"/>
    <lineage>
        <taxon>Bacteria</taxon>
        <taxon>Bacillati</taxon>
        <taxon>Bacillota</taxon>
        <taxon>Clostridia</taxon>
        <taxon>Eubacteriales</taxon>
        <taxon>Clostridiaceae</taxon>
        <taxon>Clostridium</taxon>
    </lineage>
</organism>
<evidence type="ECO:0000313" key="2">
    <source>
        <dbReference type="Proteomes" id="UP000653904"/>
    </source>
</evidence>
<accession>A0AAW3X3A4</accession>
<dbReference type="RefSeq" id="WP_186854976.1">
    <property type="nucleotide sequence ID" value="NZ_JACOOW010000012.1"/>
</dbReference>
<evidence type="ECO:0000313" key="1">
    <source>
        <dbReference type="EMBL" id="MBC5657166.1"/>
    </source>
</evidence>
<dbReference type="AlphaFoldDB" id="A0AAW3X3A4"/>
<name>A0AAW3X3A4_9CLOT</name>
<gene>
    <name evidence="1" type="ORF">H8S19_08875</name>
</gene>
<dbReference type="EMBL" id="JACOOW010000012">
    <property type="protein sequence ID" value="MBC5657166.1"/>
    <property type="molecule type" value="Genomic_DNA"/>
</dbReference>
<reference evidence="1 2" key="1">
    <citation type="submission" date="2020-08" db="EMBL/GenBank/DDBJ databases">
        <title>Genome public.</title>
        <authorList>
            <person name="Liu C."/>
            <person name="Sun Q."/>
        </authorList>
    </citation>
    <scope>NUCLEOTIDE SEQUENCE [LARGE SCALE GENOMIC DNA]</scope>
    <source>
        <strain evidence="1 2">BX14</strain>
    </source>
</reference>
<protein>
    <submittedName>
        <fullName evidence="1">Uncharacterized protein</fullName>
    </submittedName>
</protein>
<proteinExistence type="predicted"/>
<keyword evidence="2" id="KW-1185">Reference proteome</keyword>
<dbReference type="Proteomes" id="UP000653904">
    <property type="component" value="Unassembled WGS sequence"/>
</dbReference>
<sequence length="258" mass="29842">MSDIRFLLKFGQKEHMENLVAGNLYCSNAQTFWGIEDNMKIRGQGDVLEASTVVYAQSMTMCDPATHEVLTQINNQTRCIARVDPAKKMPVFCLFAVFDEDCELGEDGKIRIKLSEKTKNTIRTHFPNADSVVIIDNPNNFIEDVKASIGREIKSELVHYFHIDEGFPAENGQTAMDMEYMKYVTQDVPPVVEDGRKTYSFYGDFAYRVLFCKDVFFKDEQEFRFVMPEEHISVGTNYPVNLRDTYKIEELESFMREH</sequence>